<dbReference type="InterPro" id="IPR014001">
    <property type="entry name" value="Helicase_ATP-bd"/>
</dbReference>
<dbReference type="GO" id="GO:0004386">
    <property type="term" value="F:helicase activity"/>
    <property type="evidence" value="ECO:0007669"/>
    <property type="project" value="UniProtKB-KW"/>
</dbReference>
<sequence>MQWTLGKIKTLCGRIAYERGLAYYRANKVAFTRYDKASSACEAIVSGKTEYRVTVAAASGDETSASCSCPSLRSYDSYCSHIAAVLLNLLDVQRFGSSLIRYADPALRERPDDRDTGELAMTDELLGWFGSAPTDEPLRSPALFDAREPLRAEWLCQAVVYGPQKYKMCIGVKLGTERLDSVPRMAEWLERASRGEAYPVSDSFSYDPRRQGLPPEDEAILRLLSEIARSERMFREASSLVPSPRDTAGSDRLLLVPPDGWRQLAPLLAEAAAVKLAHGGRVFAGFRLSDEAVPLHFDLDRDGTEGYRLDVRGLSAFTVLEEYGAALWEDKLLEVPEAASKRIAELKRRLPPEGDSHIRLSEWQLVAFAEQAVPSLRKLGTVRIAESVAERMIKTPLKAKLYLDRVKDRLLAALEFQYGDIFVNPLESADRHRGADRILMRDGEREQLILELMERGHPGRTESGYFWHHEEDEFEFLHRVVPELEKLLEVHATSAVKERLFVPESLPTIRIEWDQRTDWLDFRFELIGIPEKEIRGIVKAIADKRKYYKLPQGALMPLDGEELTELVRLTNELGVRGEAGLLTAGRLPLIRALPLLDEQERTDIVKLGPALRQLLDRLRNPDRSDEPVPAEWDRVLRDYQKYGYRWMKTLARYGFGGILADEMGLGKTVQTIAFLVSVLPQIREARQPALIVAPASLLYNWLGELRRFAPRLRAAVIAGTAAQRRLALADAGSLDTVIVSYPSLRQDNALYAERTFHTLILDEAQTIKNFATRTARAVKAIPARHRFALTGTPIENSLDELRSIFEAVFPGLLPGRRAFAEWPRETVAKRIRPFLLRRRKADVLTELPDKIETVLPSELFPEQKKLYAAHLAMLRQETLKHLNDEDGLRKNRLRILAGLTRLRQICCHPGLFVEGYQGGSAKFEQLLQTVEEGRNAGRRMLVFSQFTSMLDRIGRELGVRGVPFFYLDGSTPALERVEMSGRFNDGERDVFLISLKAGGTGLNLTGADTVILYDLWWNPAVERQAADRAHRIGQRNVVQVIRLVARGTLEEKMDELHRRKLDLVGEIVDAGHDGPASWTEADIRELLSLPDYVHEPLL</sequence>
<dbReference type="InterPro" id="IPR001650">
    <property type="entry name" value="Helicase_C-like"/>
</dbReference>
<dbReference type="RefSeq" id="WP_185131245.1">
    <property type="nucleotide sequence ID" value="NZ_JACJVO010000028.1"/>
</dbReference>
<evidence type="ECO:0000313" key="7">
    <source>
        <dbReference type="Proteomes" id="UP000564644"/>
    </source>
</evidence>
<keyword evidence="6" id="KW-0347">Helicase</keyword>
<keyword evidence="7" id="KW-1185">Reference proteome</keyword>
<dbReference type="Pfam" id="PF04434">
    <property type="entry name" value="SWIM"/>
    <property type="match status" value="1"/>
</dbReference>
<feature type="domain" description="Helicase ATP-binding" evidence="4">
    <location>
        <begin position="648"/>
        <end position="811"/>
    </location>
</feature>
<keyword evidence="2" id="KW-0479">Metal-binding</keyword>
<reference evidence="6 7" key="1">
    <citation type="submission" date="2020-08" db="EMBL/GenBank/DDBJ databases">
        <title>Cohnella phylogeny.</title>
        <authorList>
            <person name="Dunlap C."/>
        </authorList>
    </citation>
    <scope>NUCLEOTIDE SEQUENCE [LARGE SCALE GENOMIC DNA]</scope>
    <source>
        <strain evidence="6 7">CBP 2801</strain>
    </source>
</reference>
<evidence type="ECO:0000313" key="6">
    <source>
        <dbReference type="EMBL" id="MBB6733583.1"/>
    </source>
</evidence>
<dbReference type="SMART" id="SM00487">
    <property type="entry name" value="DEXDc"/>
    <property type="match status" value="1"/>
</dbReference>
<evidence type="ECO:0000259" key="3">
    <source>
        <dbReference type="PROSITE" id="PS50966"/>
    </source>
</evidence>
<dbReference type="SUPFAM" id="SSF52540">
    <property type="entry name" value="P-loop containing nucleoside triphosphate hydrolases"/>
    <property type="match status" value="2"/>
</dbReference>
<dbReference type="GO" id="GO:0005524">
    <property type="term" value="F:ATP binding"/>
    <property type="evidence" value="ECO:0007669"/>
    <property type="project" value="InterPro"/>
</dbReference>
<dbReference type="CDD" id="cd18793">
    <property type="entry name" value="SF2_C_SNF"/>
    <property type="match status" value="1"/>
</dbReference>
<dbReference type="Proteomes" id="UP000564644">
    <property type="component" value="Unassembled WGS sequence"/>
</dbReference>
<keyword evidence="6" id="KW-0067">ATP-binding</keyword>
<feature type="domain" description="SWIM-type" evidence="3">
    <location>
        <begin position="51"/>
        <end position="90"/>
    </location>
</feature>
<dbReference type="InterPro" id="IPR013663">
    <property type="entry name" value="Helicase_SWF/SNF/SWI_bac"/>
</dbReference>
<dbReference type="PROSITE" id="PS51194">
    <property type="entry name" value="HELICASE_CTER"/>
    <property type="match status" value="1"/>
</dbReference>
<dbReference type="PROSITE" id="PS51192">
    <property type="entry name" value="HELICASE_ATP_BIND_1"/>
    <property type="match status" value="1"/>
</dbReference>
<evidence type="ECO:0000259" key="5">
    <source>
        <dbReference type="PROSITE" id="PS51194"/>
    </source>
</evidence>
<accession>A0A7X0VZ34</accession>
<protein>
    <submittedName>
        <fullName evidence="6">DEAD/DEAH box helicase</fullName>
    </submittedName>
</protein>
<proteinExistence type="predicted"/>
<keyword evidence="1" id="KW-0378">Hydrolase</keyword>
<evidence type="ECO:0000256" key="1">
    <source>
        <dbReference type="ARBA" id="ARBA00022801"/>
    </source>
</evidence>
<dbReference type="Pfam" id="PF00271">
    <property type="entry name" value="Helicase_C"/>
    <property type="match status" value="1"/>
</dbReference>
<comment type="caution">
    <text evidence="6">The sequence shown here is derived from an EMBL/GenBank/DDBJ whole genome shotgun (WGS) entry which is preliminary data.</text>
</comment>
<evidence type="ECO:0000256" key="2">
    <source>
        <dbReference type="PROSITE-ProRule" id="PRU00325"/>
    </source>
</evidence>
<dbReference type="Gene3D" id="3.40.50.10810">
    <property type="entry name" value="Tandem AAA-ATPase domain"/>
    <property type="match status" value="1"/>
</dbReference>
<keyword evidence="2" id="KW-0862">Zinc</keyword>
<gene>
    <name evidence="6" type="ORF">H7C18_21900</name>
</gene>
<dbReference type="Gene3D" id="3.40.50.300">
    <property type="entry name" value="P-loop containing nucleotide triphosphate hydrolases"/>
    <property type="match status" value="1"/>
</dbReference>
<dbReference type="AlphaFoldDB" id="A0A7X0VZ34"/>
<keyword evidence="6" id="KW-0547">Nucleotide-binding</keyword>
<name>A0A7X0VZ34_9BACL</name>
<dbReference type="PANTHER" id="PTHR10799">
    <property type="entry name" value="SNF2/RAD54 HELICASE FAMILY"/>
    <property type="match status" value="1"/>
</dbReference>
<dbReference type="Pfam" id="PF08455">
    <property type="entry name" value="SNF2_assoc"/>
    <property type="match status" value="1"/>
</dbReference>
<keyword evidence="2" id="KW-0863">Zinc-finger</keyword>
<organism evidence="6 7">
    <name type="scientific">Cohnella zeiphila</name>
    <dbReference type="NCBI Taxonomy" id="2761120"/>
    <lineage>
        <taxon>Bacteria</taxon>
        <taxon>Bacillati</taxon>
        <taxon>Bacillota</taxon>
        <taxon>Bacilli</taxon>
        <taxon>Bacillales</taxon>
        <taxon>Paenibacillaceae</taxon>
        <taxon>Cohnella</taxon>
    </lineage>
</organism>
<evidence type="ECO:0000259" key="4">
    <source>
        <dbReference type="PROSITE" id="PS51192"/>
    </source>
</evidence>
<dbReference type="SMART" id="SM00490">
    <property type="entry name" value="HELICc"/>
    <property type="match status" value="1"/>
</dbReference>
<dbReference type="EMBL" id="JACJVO010000028">
    <property type="protein sequence ID" value="MBB6733583.1"/>
    <property type="molecule type" value="Genomic_DNA"/>
</dbReference>
<feature type="domain" description="Helicase C-terminal" evidence="5">
    <location>
        <begin position="922"/>
        <end position="1083"/>
    </location>
</feature>
<dbReference type="InterPro" id="IPR049730">
    <property type="entry name" value="SNF2/RAD54-like_C"/>
</dbReference>
<dbReference type="InterPro" id="IPR000330">
    <property type="entry name" value="SNF2_N"/>
</dbReference>
<dbReference type="GO" id="GO:0016787">
    <property type="term" value="F:hydrolase activity"/>
    <property type="evidence" value="ECO:0007669"/>
    <property type="project" value="UniProtKB-KW"/>
</dbReference>
<dbReference type="InterPro" id="IPR027417">
    <property type="entry name" value="P-loop_NTPase"/>
</dbReference>
<dbReference type="Pfam" id="PF00176">
    <property type="entry name" value="SNF2-rel_dom"/>
    <property type="match status" value="1"/>
</dbReference>
<dbReference type="GO" id="GO:0008270">
    <property type="term" value="F:zinc ion binding"/>
    <property type="evidence" value="ECO:0007669"/>
    <property type="project" value="UniProtKB-KW"/>
</dbReference>
<dbReference type="InterPro" id="IPR007527">
    <property type="entry name" value="Znf_SWIM"/>
</dbReference>
<dbReference type="InterPro" id="IPR038718">
    <property type="entry name" value="SNF2-like_sf"/>
</dbReference>
<dbReference type="PROSITE" id="PS50966">
    <property type="entry name" value="ZF_SWIM"/>
    <property type="match status" value="1"/>
</dbReference>